<evidence type="ECO:0000256" key="1">
    <source>
        <dbReference type="SAM" id="Phobius"/>
    </source>
</evidence>
<proteinExistence type="predicted"/>
<gene>
    <name evidence="2" type="ORF">M2B19_15215</name>
</gene>
<feature type="transmembrane region" description="Helical" evidence="1">
    <location>
        <begin position="256"/>
        <end position="277"/>
    </location>
</feature>
<dbReference type="Proteomes" id="UP001228563">
    <property type="component" value="Chromosome"/>
</dbReference>
<feature type="transmembrane region" description="Helical" evidence="1">
    <location>
        <begin position="192"/>
        <end position="211"/>
    </location>
</feature>
<dbReference type="Pfam" id="PF14264">
    <property type="entry name" value="Glucos_trans_II"/>
    <property type="match status" value="1"/>
</dbReference>
<accession>A0AAJ6LE03</accession>
<feature type="transmembrane region" description="Helical" evidence="1">
    <location>
        <begin position="150"/>
        <end position="172"/>
    </location>
</feature>
<dbReference type="AlphaFoldDB" id="A0AAJ6LE03"/>
<evidence type="ECO:0000313" key="2">
    <source>
        <dbReference type="EMBL" id="WMT64276.1"/>
    </source>
</evidence>
<feature type="transmembrane region" description="Helical" evidence="1">
    <location>
        <begin position="7"/>
        <end position="30"/>
    </location>
</feature>
<feature type="transmembrane region" description="Helical" evidence="1">
    <location>
        <begin position="69"/>
        <end position="86"/>
    </location>
</feature>
<dbReference type="RefSeq" id="WP_170246160.1">
    <property type="nucleotide sequence ID" value="NZ_CABHGF010000001.1"/>
</dbReference>
<keyword evidence="1" id="KW-0472">Membrane</keyword>
<feature type="transmembrane region" description="Helical" evidence="1">
    <location>
        <begin position="289"/>
        <end position="312"/>
    </location>
</feature>
<sequence length="495" mass="56176">MDNKIRPLVFVFGLILFFYYNLLSSNYYYIDDIGRSLEGYSGWSRNGRPLADLFFYALSFGAPLPDISPLPQILGIAFLSVGVYLTAKKYICRTEDNFLSYLLCIPLVLSPFYFENMSYKYDAFPMSLSIFFSMLPFIIRINGPLIQLTVCVISILTSLCLYQASINVYVIYTMLYVLNKFKEGKDFDGFKAIGLSITGLLLGYFIYSWLISPRFVEGDYNLKHSQISSFELDSLSNAVFGNFKIFYYVLSTSMSTTLLTLILIIACMALIGAVRLCCEKSESTGIIRILRNAIIILSPFIVLLMIAGPMLLLKSAVVSARVFVAFGAVLVFYNILACWMFGLRSKIMWFLSIMYLIYMAGAAFSYGNALDNQEKYDNEVIATIISDLNSNNLANAKYISFVGMLPISPEGRLAIKKYPFLAHLIHPTINGRWSWGLRHIKHFDMKHDFNSGEYYANLKNNLCDYAPVTNGIVFNSYYDKSSDSVIYDFTKKLCI</sequence>
<dbReference type="InterPro" id="IPR025686">
    <property type="entry name" value="Glucos_trans_II"/>
</dbReference>
<keyword evidence="1" id="KW-1133">Transmembrane helix</keyword>
<feature type="transmembrane region" description="Helical" evidence="1">
    <location>
        <begin position="348"/>
        <end position="367"/>
    </location>
</feature>
<evidence type="ECO:0000313" key="3">
    <source>
        <dbReference type="Proteomes" id="UP001228563"/>
    </source>
</evidence>
<dbReference type="EMBL" id="CP096849">
    <property type="protein sequence ID" value="WMT64276.1"/>
    <property type="molecule type" value="Genomic_DNA"/>
</dbReference>
<reference evidence="2" key="1">
    <citation type="submission" date="2022-04" db="EMBL/GenBank/DDBJ databases">
        <title>Co-occurrence of mcr-9 and blaNDM-1 in multidrug-resistant Enterobacter kobei strain isolated from an infant with urinary infection.</title>
        <authorList>
            <person name="Zeng H."/>
        </authorList>
    </citation>
    <scope>NUCLEOTIDE SEQUENCE</scope>
    <source>
        <strain evidence="2">EC1382</strain>
    </source>
</reference>
<protein>
    <submittedName>
        <fullName evidence="2">Glucosyltransferase domain-containing protein</fullName>
    </submittedName>
</protein>
<name>A0AAJ6LE03_9ENTR</name>
<feature type="transmembrane region" description="Helical" evidence="1">
    <location>
        <begin position="318"/>
        <end position="341"/>
    </location>
</feature>
<keyword evidence="1" id="KW-0812">Transmembrane</keyword>
<feature type="transmembrane region" description="Helical" evidence="1">
    <location>
        <begin position="98"/>
        <end position="114"/>
    </location>
</feature>
<organism evidence="2 3">
    <name type="scientific">Enterobacter kobei</name>
    <dbReference type="NCBI Taxonomy" id="208224"/>
    <lineage>
        <taxon>Bacteria</taxon>
        <taxon>Pseudomonadati</taxon>
        <taxon>Pseudomonadota</taxon>
        <taxon>Gammaproteobacteria</taxon>
        <taxon>Enterobacterales</taxon>
        <taxon>Enterobacteriaceae</taxon>
        <taxon>Enterobacter</taxon>
        <taxon>Enterobacter cloacae complex</taxon>
    </lineage>
</organism>